<name>A0AAD7N9D0_9AGAR</name>
<evidence type="ECO:0000313" key="4">
    <source>
        <dbReference type="Proteomes" id="UP001215280"/>
    </source>
</evidence>
<feature type="region of interest" description="Disordered" evidence="1">
    <location>
        <begin position="730"/>
        <end position="797"/>
    </location>
</feature>
<protein>
    <submittedName>
        <fullName evidence="3">Uncharacterized protein</fullName>
    </submittedName>
</protein>
<reference evidence="3" key="1">
    <citation type="submission" date="2023-03" db="EMBL/GenBank/DDBJ databases">
        <title>Massive genome expansion in bonnet fungi (Mycena s.s.) driven by repeated elements and novel gene families across ecological guilds.</title>
        <authorList>
            <consortium name="Lawrence Berkeley National Laboratory"/>
            <person name="Harder C.B."/>
            <person name="Miyauchi S."/>
            <person name="Viragh M."/>
            <person name="Kuo A."/>
            <person name="Thoen E."/>
            <person name="Andreopoulos B."/>
            <person name="Lu D."/>
            <person name="Skrede I."/>
            <person name="Drula E."/>
            <person name="Henrissat B."/>
            <person name="Morin E."/>
            <person name="Kohler A."/>
            <person name="Barry K."/>
            <person name="LaButti K."/>
            <person name="Morin E."/>
            <person name="Salamov A."/>
            <person name="Lipzen A."/>
            <person name="Mereny Z."/>
            <person name="Hegedus B."/>
            <person name="Baldrian P."/>
            <person name="Stursova M."/>
            <person name="Weitz H."/>
            <person name="Taylor A."/>
            <person name="Grigoriev I.V."/>
            <person name="Nagy L.G."/>
            <person name="Martin F."/>
            <person name="Kauserud H."/>
        </authorList>
    </citation>
    <scope>NUCLEOTIDE SEQUENCE</scope>
    <source>
        <strain evidence="3">CBHHK188m</strain>
    </source>
</reference>
<feature type="transmembrane region" description="Helical" evidence="2">
    <location>
        <begin position="97"/>
        <end position="115"/>
    </location>
</feature>
<feature type="region of interest" description="Disordered" evidence="1">
    <location>
        <begin position="524"/>
        <end position="559"/>
    </location>
</feature>
<feature type="compositionally biased region" description="Polar residues" evidence="1">
    <location>
        <begin position="546"/>
        <end position="559"/>
    </location>
</feature>
<feature type="region of interest" description="Disordered" evidence="1">
    <location>
        <begin position="335"/>
        <end position="358"/>
    </location>
</feature>
<evidence type="ECO:0000256" key="1">
    <source>
        <dbReference type="SAM" id="MobiDB-lite"/>
    </source>
</evidence>
<feature type="transmembrane region" description="Helical" evidence="2">
    <location>
        <begin position="150"/>
        <end position="173"/>
    </location>
</feature>
<sequence length="797" mass="86249">MTTVPPTGFSLTDNASLEYVLADIPFFCVGLTALAVFAFFMVMRRVSLPAVYLYTSSILAFGAAILDLVQILLRGTTNTDANLDLDSVSGIVDAREVGLALAFGFRFLYLWTLVAQRPRYEPRPRTQVDPLFSDSNLHSASWERWGAFGFILKFAILGSVISIPILQIIWRIATGFSPVYIAESTVQIAVSVLLIAKLMLNLFLSQVAPWWNPLVAYVAPFIALMISTGIGTGNLLYFKFSETTLGRFLQAVETYTLILSLLILTFYKTPRFISPQVPAARKRSSFFPGLLPKAEESPFQVSPPITETPVIEIGPRVVASERPSPRTSPIQRISSWVSARRQPRPNSGEQKLWDAGDAELGISTEMRSTTPEAPEMSPRVEVADEPRPALVITTKPQQNVVPPTPNTAYTLELPTPSTARPFTGVSFASYYGMATNARLTMPSINAGDDNTRNTESPVYGLNGIIARTGPAPPESPILSRRPPSPPPASLSAQRDSANSFDELLRQQTELDKSIAALRLFSPTTTVMSLPPPPEPEDKSSGDISGRTLSMSSGKSASNRSEFSLSIFPDPPAVERSSVFPESLPIVRARDPPFGTGRSRRQSRIPRSAISNDPEGLSASGSPVNARFESSGTQYDVSSQYDVTSFIGDLTTPAPSGEPRMGVLGEVTETELESDTAPDSAATLRPLFLSSRASTITSLPPATASSGVLTGSAQQPTYEYPILKPLLLGSTAPAVPSPLSGGARRTPGPSAFTGPRRPSRPGQARPVISIPRQLEENQTVEAEFERPRRPPALNLQQE</sequence>
<feature type="transmembrane region" description="Helical" evidence="2">
    <location>
        <begin position="52"/>
        <end position="73"/>
    </location>
</feature>
<accession>A0AAD7N9D0</accession>
<keyword evidence="2" id="KW-0472">Membrane</keyword>
<evidence type="ECO:0000256" key="2">
    <source>
        <dbReference type="SAM" id="Phobius"/>
    </source>
</evidence>
<feature type="region of interest" description="Disordered" evidence="1">
    <location>
        <begin position="586"/>
        <end position="632"/>
    </location>
</feature>
<keyword evidence="2" id="KW-1133">Transmembrane helix</keyword>
<keyword evidence="4" id="KW-1185">Reference proteome</keyword>
<dbReference type="Proteomes" id="UP001215280">
    <property type="component" value="Unassembled WGS sequence"/>
</dbReference>
<keyword evidence="2" id="KW-0812">Transmembrane</keyword>
<feature type="transmembrane region" description="Helical" evidence="2">
    <location>
        <begin position="248"/>
        <end position="267"/>
    </location>
</feature>
<dbReference type="AlphaFoldDB" id="A0AAD7N9D0"/>
<organism evidence="3 4">
    <name type="scientific">Mycena maculata</name>
    <dbReference type="NCBI Taxonomy" id="230809"/>
    <lineage>
        <taxon>Eukaryota</taxon>
        <taxon>Fungi</taxon>
        <taxon>Dikarya</taxon>
        <taxon>Basidiomycota</taxon>
        <taxon>Agaricomycotina</taxon>
        <taxon>Agaricomycetes</taxon>
        <taxon>Agaricomycetidae</taxon>
        <taxon>Agaricales</taxon>
        <taxon>Marasmiineae</taxon>
        <taxon>Mycenaceae</taxon>
        <taxon>Mycena</taxon>
    </lineage>
</organism>
<feature type="region of interest" description="Disordered" evidence="1">
    <location>
        <begin position="395"/>
        <end position="418"/>
    </location>
</feature>
<gene>
    <name evidence="3" type="ORF">DFH07DRAFT_826584</name>
</gene>
<feature type="transmembrane region" description="Helical" evidence="2">
    <location>
        <begin position="214"/>
        <end position="236"/>
    </location>
</feature>
<dbReference type="EMBL" id="JARJLG010000079">
    <property type="protein sequence ID" value="KAJ7751225.1"/>
    <property type="molecule type" value="Genomic_DNA"/>
</dbReference>
<feature type="compositionally biased region" description="Polar residues" evidence="1">
    <location>
        <begin position="618"/>
        <end position="632"/>
    </location>
</feature>
<comment type="caution">
    <text evidence="3">The sequence shown here is derived from an EMBL/GenBank/DDBJ whole genome shotgun (WGS) entry which is preliminary data.</text>
</comment>
<evidence type="ECO:0000313" key="3">
    <source>
        <dbReference type="EMBL" id="KAJ7751225.1"/>
    </source>
</evidence>
<feature type="region of interest" description="Disordered" evidence="1">
    <location>
        <begin position="442"/>
        <end position="496"/>
    </location>
</feature>
<proteinExistence type="predicted"/>
<feature type="transmembrane region" description="Helical" evidence="2">
    <location>
        <begin position="20"/>
        <end position="40"/>
    </location>
</feature>